<dbReference type="InterPro" id="IPR036270">
    <property type="entry name" value="UPF0358_sf"/>
</dbReference>
<dbReference type="OrthoDB" id="2135235at2"/>
<dbReference type="SUPFAM" id="SSF140404">
    <property type="entry name" value="EF2458-like"/>
    <property type="match status" value="1"/>
</dbReference>
<name>A0A1I3Z3A5_9LACT</name>
<keyword evidence="2" id="KW-1185">Reference proteome</keyword>
<dbReference type="RefSeq" id="WP_091897870.1">
    <property type="nucleotide sequence ID" value="NZ_FOSJ01000028.1"/>
</dbReference>
<reference evidence="2" key="1">
    <citation type="submission" date="2016-10" db="EMBL/GenBank/DDBJ databases">
        <authorList>
            <person name="Varghese N."/>
            <person name="Submissions S."/>
        </authorList>
    </citation>
    <scope>NUCLEOTIDE SEQUENCE [LARGE SCALE GENOMIC DNA]</scope>
    <source>
        <strain evidence="2">DSM 16108</strain>
    </source>
</reference>
<protein>
    <submittedName>
        <fullName evidence="1">Uncharacterized protein YlaN, UPF0358 family</fullName>
    </submittedName>
</protein>
<evidence type="ECO:0000313" key="1">
    <source>
        <dbReference type="EMBL" id="SFK38554.1"/>
    </source>
</evidence>
<dbReference type="InterPro" id="IPR009983">
    <property type="entry name" value="UPF0358"/>
</dbReference>
<accession>A0A1I3Z3A5</accession>
<dbReference type="AlphaFoldDB" id="A0A1I3Z3A5"/>
<dbReference type="Proteomes" id="UP000199589">
    <property type="component" value="Unassembled WGS sequence"/>
</dbReference>
<dbReference type="EMBL" id="FOSJ01000028">
    <property type="protein sequence ID" value="SFK38554.1"/>
    <property type="molecule type" value="Genomic_DNA"/>
</dbReference>
<sequence>MNDLQNILAKDVLLEDANKISRLIESQKHLCVTCPAFEEVIDTQMFGFSKKIEFAVTMKMIKEEEGHLMLSELEKHLNDLMNDAFEELN</sequence>
<dbReference type="STRING" id="258723.GCA_900169305_00182"/>
<proteinExistence type="predicted"/>
<gene>
    <name evidence="1" type="ORF">SAMN04488569_102816</name>
</gene>
<dbReference type="Pfam" id="PF07408">
    <property type="entry name" value="DUF1507"/>
    <property type="match status" value="1"/>
</dbReference>
<dbReference type="Gene3D" id="1.10.287.750">
    <property type="entry name" value="SO2669-like"/>
    <property type="match status" value="1"/>
</dbReference>
<organism evidence="1 2">
    <name type="scientific">Marinilactibacillus piezotolerans</name>
    <dbReference type="NCBI Taxonomy" id="258723"/>
    <lineage>
        <taxon>Bacteria</taxon>
        <taxon>Bacillati</taxon>
        <taxon>Bacillota</taxon>
        <taxon>Bacilli</taxon>
        <taxon>Lactobacillales</taxon>
        <taxon>Carnobacteriaceae</taxon>
        <taxon>Marinilactibacillus</taxon>
    </lineage>
</organism>
<evidence type="ECO:0000313" key="2">
    <source>
        <dbReference type="Proteomes" id="UP000199589"/>
    </source>
</evidence>